<dbReference type="PROSITE" id="PS00198">
    <property type="entry name" value="4FE4S_FER_1"/>
    <property type="match status" value="2"/>
</dbReference>
<evidence type="ECO:0000256" key="8">
    <source>
        <dbReference type="HAMAP-Rule" id="MF_00461"/>
    </source>
</evidence>
<dbReference type="RefSeq" id="WP_125015556.1">
    <property type="nucleotide sequence ID" value="NZ_QWEZ01000001.1"/>
</dbReference>
<dbReference type="Gene3D" id="3.40.50.11540">
    <property type="entry name" value="NADH-ubiquinone oxidoreductase 51kDa subunit"/>
    <property type="match status" value="1"/>
</dbReference>
<gene>
    <name evidence="12" type="primary">rsxC</name>
    <name evidence="8" type="synonym">rnfC</name>
    <name evidence="12" type="ORF">D0544_08695</name>
</gene>
<keyword evidence="5 8" id="KW-0249">Electron transport</keyword>
<dbReference type="Gene3D" id="3.30.70.20">
    <property type="match status" value="1"/>
</dbReference>
<keyword evidence="2 8" id="KW-0004">4Fe-4S</keyword>
<feature type="compositionally biased region" description="Basic and acidic residues" evidence="10">
    <location>
        <begin position="466"/>
        <end position="481"/>
    </location>
</feature>
<sequence>MSRRLWEIPGGVHPPLRKEQSRQAPIQPVALPPRLVLSLQQHIGAAATPLVKVGDPVLKGQKIAEAKGFVSAPLHAPSSGTVVSIEPHPVPHPSGMEELSIIIDTDGEERWCDLAPCPDYHQLDASELLARIREAGIAGLGGAGFPSAVKLSARPEQEVRTLIINGTECEPYISADDRLMRERSEALVTGIDILNQILKPEEVLIAIEDDKPEAIQALRRQISDQQRPFEVVVLPTKYPSGGEKQLIQILTGCEVPSGELPADLGILCQNVGTTAAIRDAVIEGRPLISRITTLTGEAIAEPGNREVLIGTPVNHLLALAGVDEQRLKRLVIGGPMMGFSLEQAQAPITKTVNCVIAATASELPPPPPAQACIRCGACAEVCPVNLLPQQLYWHARAKDYSQLRHHNLFDCIECGACSYSCPSHIPLVQYYRASKADIRAHEAMQQKAEYSRIRFEAREARLQRMEEEKAAKRKANAERAAKLKAAKQASASQPAAPADSEDKALKIQRAKVAAEIKKLNRQLEAAASEEQSALKASIAALESQLELLQPSPSAPPPPSSDDSASDDKAARIKLAMAKAAVKKAERALASAEQAGAPLEALEAELAQQRAALQTLEPASGEATVPTGSRPPPSRAPLSEAQKKLKIEAAMARAALKKAERAYADAAQSQSAGQQGLEEEVARLREDLDSALAKLEASADAAPQEATPAVSTPAPQPAEDGEAELKRLKIRQAMARAALKKAQRALDKAPDNSDPGLTEALKAAERELAQATLALDGATTETSGG</sequence>
<dbReference type="NCBIfam" id="TIGR01945">
    <property type="entry name" value="rnfC"/>
    <property type="match status" value="1"/>
</dbReference>
<feature type="binding site" evidence="8">
    <location>
        <position position="411"/>
    </location>
    <ligand>
        <name>[4Fe-4S] cluster</name>
        <dbReference type="ChEBI" id="CHEBI:49883"/>
        <label>2</label>
    </ligand>
</feature>
<keyword evidence="8" id="KW-1278">Translocase</keyword>
<dbReference type="PANTHER" id="PTHR43034">
    <property type="entry name" value="ION-TRANSLOCATING OXIDOREDUCTASE COMPLEX SUBUNIT C"/>
    <property type="match status" value="1"/>
</dbReference>
<dbReference type="PANTHER" id="PTHR43034:SF2">
    <property type="entry name" value="ION-TRANSLOCATING OXIDOREDUCTASE COMPLEX SUBUNIT C"/>
    <property type="match status" value="1"/>
</dbReference>
<dbReference type="SUPFAM" id="SSF142019">
    <property type="entry name" value="Nqo1 FMN-binding domain-like"/>
    <property type="match status" value="1"/>
</dbReference>
<keyword evidence="7 8" id="KW-0411">Iron-sulfur</keyword>
<evidence type="ECO:0000256" key="10">
    <source>
        <dbReference type="SAM" id="MobiDB-lite"/>
    </source>
</evidence>
<feature type="binding site" evidence="8">
    <location>
        <position position="382"/>
    </location>
    <ligand>
        <name>[4Fe-4S] cluster</name>
        <dbReference type="ChEBI" id="CHEBI:49883"/>
        <label>2</label>
    </ligand>
</feature>
<dbReference type="AlphaFoldDB" id="A0A3P3VT26"/>
<feature type="region of interest" description="Disordered" evidence="10">
    <location>
        <begin position="616"/>
        <end position="639"/>
    </location>
</feature>
<comment type="caution">
    <text evidence="12">The sequence shown here is derived from an EMBL/GenBank/DDBJ whole genome shotgun (WGS) entry which is preliminary data.</text>
</comment>
<feature type="compositionally biased region" description="Low complexity" evidence="10">
    <location>
        <begin position="486"/>
        <end position="498"/>
    </location>
</feature>
<keyword evidence="1 8" id="KW-0813">Transport</keyword>
<dbReference type="InterPro" id="IPR017900">
    <property type="entry name" value="4Fe4S_Fe_S_CS"/>
</dbReference>
<dbReference type="InterPro" id="IPR026902">
    <property type="entry name" value="RnfC_N"/>
</dbReference>
<dbReference type="NCBIfam" id="NF003454">
    <property type="entry name" value="PRK05035.1"/>
    <property type="match status" value="1"/>
</dbReference>
<feature type="region of interest" description="Disordered" evidence="10">
    <location>
        <begin position="466"/>
        <end position="503"/>
    </location>
</feature>
<keyword evidence="4 8" id="KW-0677">Repeat</keyword>
<feature type="binding site" evidence="8">
    <location>
        <position position="414"/>
    </location>
    <ligand>
        <name>[4Fe-4S] cluster</name>
        <dbReference type="ChEBI" id="CHEBI:49883"/>
        <label>2</label>
    </ligand>
</feature>
<dbReference type="GO" id="GO:0046872">
    <property type="term" value="F:metal ion binding"/>
    <property type="evidence" value="ECO:0007669"/>
    <property type="project" value="UniProtKB-KW"/>
</dbReference>
<dbReference type="Proteomes" id="UP000280792">
    <property type="component" value="Unassembled WGS sequence"/>
</dbReference>
<comment type="subunit">
    <text evidence="8">The complex is composed of six subunits: RnfA, RnfB, RnfC, RnfD, RnfE and RnfG.</text>
</comment>
<evidence type="ECO:0000256" key="5">
    <source>
        <dbReference type="ARBA" id="ARBA00022982"/>
    </source>
</evidence>
<dbReference type="InterPro" id="IPR017896">
    <property type="entry name" value="4Fe4S_Fe-S-bd"/>
</dbReference>
<dbReference type="EMBL" id="QWEZ01000001">
    <property type="protein sequence ID" value="RRJ85128.1"/>
    <property type="molecule type" value="Genomic_DNA"/>
</dbReference>
<keyword evidence="9" id="KW-0175">Coiled coil</keyword>
<reference evidence="12 13" key="2">
    <citation type="submission" date="2018-12" db="EMBL/GenBank/DDBJ databases">
        <title>Simiduia agarivorans gen. nov., sp. nov., a marine, agarolytic bacterium isolated from shallow coastal water from Keelung, Taiwan.</title>
        <authorList>
            <person name="Shieh W.Y."/>
        </authorList>
    </citation>
    <scope>NUCLEOTIDE SEQUENCE [LARGE SCALE GENOMIC DNA]</scope>
    <source>
        <strain evidence="12 13">GTF-13</strain>
    </source>
</reference>
<dbReference type="InterPro" id="IPR010208">
    <property type="entry name" value="Ion_transpt_RnfC/RsxC"/>
</dbReference>
<name>A0A3P3VT26_9GAMM</name>
<dbReference type="InterPro" id="IPR011538">
    <property type="entry name" value="Nuo51_FMN-bd"/>
</dbReference>
<evidence type="ECO:0000256" key="7">
    <source>
        <dbReference type="ARBA" id="ARBA00023014"/>
    </source>
</evidence>
<comment type="function">
    <text evidence="8">Part of a membrane-bound complex that couples electron transfer with translocation of ions across the membrane.</text>
</comment>
<evidence type="ECO:0000313" key="12">
    <source>
        <dbReference type="EMBL" id="RRJ85128.1"/>
    </source>
</evidence>
<accession>A0A3P3VT26</accession>
<feature type="region of interest" description="Disordered" evidence="10">
    <location>
        <begin position="548"/>
        <end position="567"/>
    </location>
</feature>
<proteinExistence type="inferred from homology"/>
<dbReference type="SUPFAM" id="SSF46548">
    <property type="entry name" value="alpha-helical ferredoxin"/>
    <property type="match status" value="1"/>
</dbReference>
<protein>
    <recommendedName>
        <fullName evidence="8">Ion-translocating oxidoreductase complex subunit C</fullName>
        <ecNumber evidence="8">7.-.-.-</ecNumber>
    </recommendedName>
    <alternativeName>
        <fullName evidence="8">Rnf electron transport complex subunit C</fullName>
    </alternativeName>
</protein>
<dbReference type="Pfam" id="PF12838">
    <property type="entry name" value="Fer4_7"/>
    <property type="match status" value="1"/>
</dbReference>
<feature type="region of interest" description="Disordered" evidence="10">
    <location>
        <begin position="740"/>
        <end position="759"/>
    </location>
</feature>
<evidence type="ECO:0000256" key="1">
    <source>
        <dbReference type="ARBA" id="ARBA00022448"/>
    </source>
</evidence>
<reference evidence="12 13" key="1">
    <citation type="submission" date="2018-08" db="EMBL/GenBank/DDBJ databases">
        <authorList>
            <person name="Khan S.A."/>
        </authorList>
    </citation>
    <scope>NUCLEOTIDE SEQUENCE [LARGE SCALE GENOMIC DNA]</scope>
    <source>
        <strain evidence="12 13">GTF-13</strain>
    </source>
</reference>
<feature type="binding site" evidence="8">
    <location>
        <position position="372"/>
    </location>
    <ligand>
        <name>[4Fe-4S] cluster</name>
        <dbReference type="ChEBI" id="CHEBI:49883"/>
        <label>1</label>
    </ligand>
</feature>
<feature type="domain" description="4Fe-4S ferredoxin-type" evidence="11">
    <location>
        <begin position="363"/>
        <end position="392"/>
    </location>
</feature>
<feature type="coiled-coil region" evidence="9">
    <location>
        <begin position="509"/>
        <end position="536"/>
    </location>
</feature>
<comment type="subcellular location">
    <subcellularLocation>
        <location evidence="8">Cell inner membrane</location>
        <topology evidence="8">Peripheral membrane protein</topology>
    </subcellularLocation>
</comment>
<dbReference type="GO" id="GO:0009055">
    <property type="term" value="F:electron transfer activity"/>
    <property type="evidence" value="ECO:0007669"/>
    <property type="project" value="InterPro"/>
</dbReference>
<dbReference type="PROSITE" id="PS51379">
    <property type="entry name" value="4FE4S_FER_2"/>
    <property type="match status" value="2"/>
</dbReference>
<dbReference type="HAMAP" id="MF_00461">
    <property type="entry name" value="RsxC_RnfC"/>
    <property type="match status" value="1"/>
</dbReference>
<feature type="region of interest" description="Disordered" evidence="10">
    <location>
        <begin position="1"/>
        <end position="24"/>
    </location>
</feature>
<keyword evidence="6 8" id="KW-0408">Iron</keyword>
<feature type="binding site" evidence="8">
    <location>
        <position position="375"/>
    </location>
    <ligand>
        <name>[4Fe-4S] cluster</name>
        <dbReference type="ChEBI" id="CHEBI:49883"/>
        <label>1</label>
    </ligand>
</feature>
<evidence type="ECO:0000256" key="2">
    <source>
        <dbReference type="ARBA" id="ARBA00022485"/>
    </source>
</evidence>
<dbReference type="InterPro" id="IPR037225">
    <property type="entry name" value="Nuo51_FMN-bd_sf"/>
</dbReference>
<feature type="domain" description="4Fe-4S ferredoxin-type" evidence="11">
    <location>
        <begin position="402"/>
        <end position="431"/>
    </location>
</feature>
<keyword evidence="13" id="KW-1185">Reference proteome</keyword>
<keyword evidence="8" id="KW-0472">Membrane</keyword>
<comment type="cofactor">
    <cofactor evidence="8">
        <name>[4Fe-4S] cluster</name>
        <dbReference type="ChEBI" id="CHEBI:49883"/>
    </cofactor>
    <text evidence="8">Binds 2 [4Fe-4S] clusters per subunit.</text>
</comment>
<comment type="similarity">
    <text evidence="8">Belongs to the 4Fe4S bacterial-type ferredoxin family. RnfC subfamily.</text>
</comment>
<feature type="binding site" evidence="8">
    <location>
        <position position="421"/>
    </location>
    <ligand>
        <name>[4Fe-4S] cluster</name>
        <dbReference type="ChEBI" id="CHEBI:49883"/>
        <label>1</label>
    </ligand>
</feature>
<keyword evidence="8" id="KW-0997">Cell inner membrane</keyword>
<evidence type="ECO:0000259" key="11">
    <source>
        <dbReference type="PROSITE" id="PS51379"/>
    </source>
</evidence>
<dbReference type="Pfam" id="PF01512">
    <property type="entry name" value="Complex1_51K"/>
    <property type="match status" value="1"/>
</dbReference>
<dbReference type="EC" id="7.-.-.-" evidence="8"/>
<evidence type="ECO:0000313" key="13">
    <source>
        <dbReference type="Proteomes" id="UP000280792"/>
    </source>
</evidence>
<feature type="binding site" evidence="8">
    <location>
        <position position="417"/>
    </location>
    <ligand>
        <name>[4Fe-4S] cluster</name>
        <dbReference type="ChEBI" id="CHEBI:49883"/>
        <label>2</label>
    </ligand>
</feature>
<keyword evidence="3 8" id="KW-0479">Metal-binding</keyword>
<evidence type="ECO:0000256" key="4">
    <source>
        <dbReference type="ARBA" id="ARBA00022737"/>
    </source>
</evidence>
<dbReference type="GO" id="GO:0051539">
    <property type="term" value="F:4 iron, 4 sulfur cluster binding"/>
    <property type="evidence" value="ECO:0007669"/>
    <property type="project" value="UniProtKB-KW"/>
</dbReference>
<feature type="binding site" evidence="8">
    <location>
        <position position="378"/>
    </location>
    <ligand>
        <name>[4Fe-4S] cluster</name>
        <dbReference type="ChEBI" id="CHEBI:49883"/>
        <label>1</label>
    </ligand>
</feature>
<dbReference type="GO" id="GO:0005886">
    <property type="term" value="C:plasma membrane"/>
    <property type="evidence" value="ECO:0007669"/>
    <property type="project" value="UniProtKB-SubCell"/>
</dbReference>
<evidence type="ECO:0000256" key="9">
    <source>
        <dbReference type="SAM" id="Coils"/>
    </source>
</evidence>
<dbReference type="GO" id="GO:0022900">
    <property type="term" value="P:electron transport chain"/>
    <property type="evidence" value="ECO:0007669"/>
    <property type="project" value="UniProtKB-UniRule"/>
</dbReference>
<evidence type="ECO:0000256" key="3">
    <source>
        <dbReference type="ARBA" id="ARBA00022723"/>
    </source>
</evidence>
<keyword evidence="8" id="KW-1003">Cell membrane</keyword>
<evidence type="ECO:0000256" key="6">
    <source>
        <dbReference type="ARBA" id="ARBA00023004"/>
    </source>
</evidence>
<feature type="region of interest" description="Disordered" evidence="10">
    <location>
        <begin position="695"/>
        <end position="722"/>
    </location>
</feature>
<dbReference type="Pfam" id="PF13375">
    <property type="entry name" value="RnfC_N"/>
    <property type="match status" value="1"/>
</dbReference>
<organism evidence="12 13">
    <name type="scientific">Aestuariirhabdus litorea</name>
    <dbReference type="NCBI Taxonomy" id="2528527"/>
    <lineage>
        <taxon>Bacteria</taxon>
        <taxon>Pseudomonadati</taxon>
        <taxon>Pseudomonadota</taxon>
        <taxon>Gammaproteobacteria</taxon>
        <taxon>Oceanospirillales</taxon>
        <taxon>Aestuariirhabdaceae</taxon>
        <taxon>Aestuariirhabdus</taxon>
    </lineage>
</organism>